<feature type="transmembrane region" description="Helical" evidence="5">
    <location>
        <begin position="40"/>
        <end position="62"/>
    </location>
</feature>
<dbReference type="Pfam" id="PF04932">
    <property type="entry name" value="Wzy_C"/>
    <property type="match status" value="1"/>
</dbReference>
<dbReference type="Proteomes" id="UP000766570">
    <property type="component" value="Unassembled WGS sequence"/>
</dbReference>
<comment type="subcellular location">
    <subcellularLocation>
        <location evidence="1">Membrane</location>
        <topology evidence="1">Multi-pass membrane protein</topology>
    </subcellularLocation>
</comment>
<name>A0ABS4WI85_9MICC</name>
<evidence type="ECO:0000256" key="2">
    <source>
        <dbReference type="ARBA" id="ARBA00022692"/>
    </source>
</evidence>
<evidence type="ECO:0000256" key="4">
    <source>
        <dbReference type="ARBA" id="ARBA00023136"/>
    </source>
</evidence>
<gene>
    <name evidence="7" type="ORF">JOF46_003828</name>
</gene>
<evidence type="ECO:0000313" key="7">
    <source>
        <dbReference type="EMBL" id="MBP2375916.1"/>
    </source>
</evidence>
<dbReference type="PANTHER" id="PTHR37422:SF13">
    <property type="entry name" value="LIPOPOLYSACCHARIDE BIOSYNTHESIS PROTEIN PA4999-RELATED"/>
    <property type="match status" value="1"/>
</dbReference>
<reference evidence="7 8" key="1">
    <citation type="submission" date="2021-03" db="EMBL/GenBank/DDBJ databases">
        <title>Sequencing the genomes of 1000 actinobacteria strains.</title>
        <authorList>
            <person name="Klenk H.-P."/>
        </authorList>
    </citation>
    <scope>NUCLEOTIDE SEQUENCE [LARGE SCALE GENOMIC DNA]</scope>
    <source>
        <strain evidence="7 8">DSM 15454</strain>
    </source>
</reference>
<evidence type="ECO:0000256" key="3">
    <source>
        <dbReference type="ARBA" id="ARBA00022989"/>
    </source>
</evidence>
<keyword evidence="2 5" id="KW-0812">Transmembrane</keyword>
<keyword evidence="7" id="KW-0436">Ligase</keyword>
<comment type="caution">
    <text evidence="7">The sequence shown here is derived from an EMBL/GenBank/DDBJ whole genome shotgun (WGS) entry which is preliminary data.</text>
</comment>
<proteinExistence type="predicted"/>
<keyword evidence="8" id="KW-1185">Reference proteome</keyword>
<accession>A0ABS4WI85</accession>
<evidence type="ECO:0000259" key="6">
    <source>
        <dbReference type="Pfam" id="PF04932"/>
    </source>
</evidence>
<feature type="transmembrane region" description="Helical" evidence="5">
    <location>
        <begin position="145"/>
        <end position="167"/>
    </location>
</feature>
<dbReference type="EMBL" id="JAGIOE010000001">
    <property type="protein sequence ID" value="MBP2375916.1"/>
    <property type="molecule type" value="Genomic_DNA"/>
</dbReference>
<dbReference type="PANTHER" id="PTHR37422">
    <property type="entry name" value="TEICHURONIC ACID BIOSYNTHESIS PROTEIN TUAE"/>
    <property type="match status" value="1"/>
</dbReference>
<feature type="transmembrane region" description="Helical" evidence="5">
    <location>
        <begin position="115"/>
        <end position="133"/>
    </location>
</feature>
<feature type="transmembrane region" description="Helical" evidence="5">
    <location>
        <begin position="408"/>
        <end position="424"/>
    </location>
</feature>
<feature type="transmembrane region" description="Helical" evidence="5">
    <location>
        <begin position="270"/>
        <end position="296"/>
    </location>
</feature>
<protein>
    <submittedName>
        <fullName evidence="7">O-antigen ligase</fullName>
    </submittedName>
</protein>
<organism evidence="7 8">
    <name type="scientific">Paeniglutamicibacter psychrophenolicus</name>
    <dbReference type="NCBI Taxonomy" id="257454"/>
    <lineage>
        <taxon>Bacteria</taxon>
        <taxon>Bacillati</taxon>
        <taxon>Actinomycetota</taxon>
        <taxon>Actinomycetes</taxon>
        <taxon>Micrococcales</taxon>
        <taxon>Micrococcaceae</taxon>
        <taxon>Paeniglutamicibacter</taxon>
    </lineage>
</organism>
<evidence type="ECO:0000313" key="8">
    <source>
        <dbReference type="Proteomes" id="UP000766570"/>
    </source>
</evidence>
<feature type="transmembrane region" description="Helical" evidence="5">
    <location>
        <begin position="459"/>
        <end position="477"/>
    </location>
</feature>
<feature type="transmembrane region" description="Helical" evidence="5">
    <location>
        <begin position="628"/>
        <end position="652"/>
    </location>
</feature>
<evidence type="ECO:0000256" key="5">
    <source>
        <dbReference type="SAM" id="Phobius"/>
    </source>
</evidence>
<feature type="transmembrane region" description="Helical" evidence="5">
    <location>
        <begin position="82"/>
        <end position="103"/>
    </location>
</feature>
<feature type="transmembrane region" description="Helical" evidence="5">
    <location>
        <begin position="377"/>
        <end position="402"/>
    </location>
</feature>
<keyword evidence="4 5" id="KW-0472">Membrane</keyword>
<feature type="transmembrane region" description="Helical" evidence="5">
    <location>
        <begin position="12"/>
        <end position="34"/>
    </location>
</feature>
<feature type="domain" description="O-antigen ligase-related" evidence="6">
    <location>
        <begin position="232"/>
        <end position="357"/>
    </location>
</feature>
<dbReference type="GO" id="GO:0016874">
    <property type="term" value="F:ligase activity"/>
    <property type="evidence" value="ECO:0007669"/>
    <property type="project" value="UniProtKB-KW"/>
</dbReference>
<sequence length="678" mass="72804">MKTSEARRPAGSGTYQSPDATTVLSIYLFLLLAIPSDRGIAALGAAGSVSSLFALVMLLWWVWHHIRQLRPNEFRRVQPVRIMMFVFIGCVLASYVVGALHALPFVDGNSSNMNLINMASFAGVLLVTNDGIADRERFLVLLRRIAFFGGCYATLGLIQFFTGLNIVDSVSIPGLSSGGSGGVDSRGGFVRPESTARHALEYAAVLSMVLPIALTLAIRETKRSVIARWFPVAAILMAAFLSVTRSALLGIVAVLVILVPTWEKNVRRMAVWAGLAGSVVLYFLVPGLSGTIIGMFSGSDPSVDSRTDSFAVVGGYVEASPFFGRGLGTMSPEYRIFDNQYIGLLIEVGIVGLLAFLGLIGVAMLTTFMRRRKPDPLIGALGPALCGAVLAGSLLCAFFDAFHFPQSVGMLFLMLGLCGAHWNISQEVSPELADPANHGHGTDEHTGLSRVSGALRRRWYVAILLLALVAPAAQLAMKVPGVYYTKFNIDFQAPNGATEGNALRTEAFSTVHYAALIQRMYEGKHPNAPILPTRAPLYGTGLRDAVAVYLPSAGGQWQTNFNSPTLTVEIVKENPEVVLTTADSITEDITATAKGPQDESGVWKKSQIATERSPSTPSVTYVNVRTKYALGVIGVLGVGVAVSGAIISDRVLRQIRRIRAKRSTVGAVRLQERTTTKN</sequence>
<evidence type="ECO:0000256" key="1">
    <source>
        <dbReference type="ARBA" id="ARBA00004141"/>
    </source>
</evidence>
<dbReference type="RefSeq" id="WP_209910198.1">
    <property type="nucleotide sequence ID" value="NZ_BAAAMI010000023.1"/>
</dbReference>
<dbReference type="InterPro" id="IPR007016">
    <property type="entry name" value="O-antigen_ligase-rel_domated"/>
</dbReference>
<feature type="transmembrane region" description="Helical" evidence="5">
    <location>
        <begin position="341"/>
        <end position="365"/>
    </location>
</feature>
<feature type="transmembrane region" description="Helical" evidence="5">
    <location>
        <begin position="247"/>
        <end position="263"/>
    </location>
</feature>
<keyword evidence="3 5" id="KW-1133">Transmembrane helix</keyword>
<dbReference type="InterPro" id="IPR051533">
    <property type="entry name" value="WaaL-like"/>
</dbReference>